<proteinExistence type="predicted"/>
<protein>
    <submittedName>
        <fullName evidence="2">Uncharacterized protein</fullName>
    </submittedName>
</protein>
<accession>A0A9D4T6L0</accession>
<evidence type="ECO:0000256" key="1">
    <source>
        <dbReference type="SAM" id="MobiDB-lite"/>
    </source>
</evidence>
<sequence length="85" mass="9617">MRAHRTRGGAVYRQRRLYGSLVCAAWKKFSLQDEHTTTTPSKGEDRQAALATDLRCQRAKAVYRRRRRPADTTEGAPAIGLDETL</sequence>
<evidence type="ECO:0000313" key="2">
    <source>
        <dbReference type="EMBL" id="KAH7975358.1"/>
    </source>
</evidence>
<dbReference type="EMBL" id="JABSTV010001246">
    <property type="protein sequence ID" value="KAH7975358.1"/>
    <property type="molecule type" value="Genomic_DNA"/>
</dbReference>
<keyword evidence="3" id="KW-1185">Reference proteome</keyword>
<organism evidence="2 3">
    <name type="scientific">Rhipicephalus sanguineus</name>
    <name type="common">Brown dog tick</name>
    <name type="synonym">Ixodes sanguineus</name>
    <dbReference type="NCBI Taxonomy" id="34632"/>
    <lineage>
        <taxon>Eukaryota</taxon>
        <taxon>Metazoa</taxon>
        <taxon>Ecdysozoa</taxon>
        <taxon>Arthropoda</taxon>
        <taxon>Chelicerata</taxon>
        <taxon>Arachnida</taxon>
        <taxon>Acari</taxon>
        <taxon>Parasitiformes</taxon>
        <taxon>Ixodida</taxon>
        <taxon>Ixodoidea</taxon>
        <taxon>Ixodidae</taxon>
        <taxon>Rhipicephalinae</taxon>
        <taxon>Rhipicephalus</taxon>
        <taxon>Rhipicephalus</taxon>
    </lineage>
</organism>
<name>A0A9D4T6L0_RHISA</name>
<comment type="caution">
    <text evidence="2">The sequence shown here is derived from an EMBL/GenBank/DDBJ whole genome shotgun (WGS) entry which is preliminary data.</text>
</comment>
<reference evidence="2" key="1">
    <citation type="journal article" date="2020" name="Cell">
        <title>Large-Scale Comparative Analyses of Tick Genomes Elucidate Their Genetic Diversity and Vector Capacities.</title>
        <authorList>
            <consortium name="Tick Genome and Microbiome Consortium (TIGMIC)"/>
            <person name="Jia N."/>
            <person name="Wang J."/>
            <person name="Shi W."/>
            <person name="Du L."/>
            <person name="Sun Y."/>
            <person name="Zhan W."/>
            <person name="Jiang J.F."/>
            <person name="Wang Q."/>
            <person name="Zhang B."/>
            <person name="Ji P."/>
            <person name="Bell-Sakyi L."/>
            <person name="Cui X.M."/>
            <person name="Yuan T.T."/>
            <person name="Jiang B.G."/>
            <person name="Yang W.F."/>
            <person name="Lam T.T."/>
            <person name="Chang Q.C."/>
            <person name="Ding S.J."/>
            <person name="Wang X.J."/>
            <person name="Zhu J.G."/>
            <person name="Ruan X.D."/>
            <person name="Zhao L."/>
            <person name="Wei J.T."/>
            <person name="Ye R.Z."/>
            <person name="Que T.C."/>
            <person name="Du C.H."/>
            <person name="Zhou Y.H."/>
            <person name="Cheng J.X."/>
            <person name="Dai P.F."/>
            <person name="Guo W.B."/>
            <person name="Han X.H."/>
            <person name="Huang E.J."/>
            <person name="Li L.F."/>
            <person name="Wei W."/>
            <person name="Gao Y.C."/>
            <person name="Liu J.Z."/>
            <person name="Shao H.Z."/>
            <person name="Wang X."/>
            <person name="Wang C.C."/>
            <person name="Yang T.C."/>
            <person name="Huo Q.B."/>
            <person name="Li W."/>
            <person name="Chen H.Y."/>
            <person name="Chen S.E."/>
            <person name="Zhou L.G."/>
            <person name="Ni X.B."/>
            <person name="Tian J.H."/>
            <person name="Sheng Y."/>
            <person name="Liu T."/>
            <person name="Pan Y.S."/>
            <person name="Xia L.Y."/>
            <person name="Li J."/>
            <person name="Zhao F."/>
            <person name="Cao W.C."/>
        </authorList>
    </citation>
    <scope>NUCLEOTIDE SEQUENCE</scope>
    <source>
        <strain evidence="2">Rsan-2018</strain>
    </source>
</reference>
<dbReference type="AlphaFoldDB" id="A0A9D4T6L0"/>
<reference evidence="2" key="2">
    <citation type="submission" date="2021-09" db="EMBL/GenBank/DDBJ databases">
        <authorList>
            <person name="Jia N."/>
            <person name="Wang J."/>
            <person name="Shi W."/>
            <person name="Du L."/>
            <person name="Sun Y."/>
            <person name="Zhan W."/>
            <person name="Jiang J."/>
            <person name="Wang Q."/>
            <person name="Zhang B."/>
            <person name="Ji P."/>
            <person name="Sakyi L.B."/>
            <person name="Cui X."/>
            <person name="Yuan T."/>
            <person name="Jiang B."/>
            <person name="Yang W."/>
            <person name="Lam T.T.-Y."/>
            <person name="Chang Q."/>
            <person name="Ding S."/>
            <person name="Wang X."/>
            <person name="Zhu J."/>
            <person name="Ruan X."/>
            <person name="Zhao L."/>
            <person name="Wei J."/>
            <person name="Que T."/>
            <person name="Du C."/>
            <person name="Cheng J."/>
            <person name="Dai P."/>
            <person name="Han X."/>
            <person name="Huang E."/>
            <person name="Gao Y."/>
            <person name="Liu J."/>
            <person name="Shao H."/>
            <person name="Ye R."/>
            <person name="Li L."/>
            <person name="Wei W."/>
            <person name="Wang X."/>
            <person name="Wang C."/>
            <person name="Huo Q."/>
            <person name="Li W."/>
            <person name="Guo W."/>
            <person name="Chen H."/>
            <person name="Chen S."/>
            <person name="Zhou L."/>
            <person name="Zhou L."/>
            <person name="Ni X."/>
            <person name="Tian J."/>
            <person name="Zhou Y."/>
            <person name="Sheng Y."/>
            <person name="Liu T."/>
            <person name="Pan Y."/>
            <person name="Xia L."/>
            <person name="Li J."/>
            <person name="Zhao F."/>
            <person name="Cao W."/>
        </authorList>
    </citation>
    <scope>NUCLEOTIDE SEQUENCE</scope>
    <source>
        <strain evidence="2">Rsan-2018</strain>
        <tissue evidence="2">Larvae</tissue>
    </source>
</reference>
<feature type="region of interest" description="Disordered" evidence="1">
    <location>
        <begin position="62"/>
        <end position="85"/>
    </location>
</feature>
<gene>
    <name evidence="2" type="ORF">HPB52_000619</name>
</gene>
<dbReference type="Proteomes" id="UP000821837">
    <property type="component" value="Chromosome 10"/>
</dbReference>
<evidence type="ECO:0000313" key="3">
    <source>
        <dbReference type="Proteomes" id="UP000821837"/>
    </source>
</evidence>